<evidence type="ECO:0000256" key="1">
    <source>
        <dbReference type="ARBA" id="ARBA00022670"/>
    </source>
</evidence>
<keyword evidence="5" id="KW-0378">Hydrolase</keyword>
<evidence type="ECO:0000313" key="10">
    <source>
        <dbReference type="Proteomes" id="UP000632063"/>
    </source>
</evidence>
<evidence type="ECO:0000256" key="5">
    <source>
        <dbReference type="ARBA" id="ARBA00022801"/>
    </source>
</evidence>
<organism evidence="9 10">
    <name type="scientific">Roseibium litorale</name>
    <dbReference type="NCBI Taxonomy" id="2803841"/>
    <lineage>
        <taxon>Bacteria</taxon>
        <taxon>Pseudomonadati</taxon>
        <taxon>Pseudomonadota</taxon>
        <taxon>Alphaproteobacteria</taxon>
        <taxon>Hyphomicrobiales</taxon>
        <taxon>Stappiaceae</taxon>
        <taxon>Roseibium</taxon>
    </lineage>
</organism>
<keyword evidence="10" id="KW-1185">Reference proteome</keyword>
<keyword evidence="3 8" id="KW-0732">Signal</keyword>
<dbReference type="InterPro" id="IPR009045">
    <property type="entry name" value="Zn_M74/Hedgehog-like"/>
</dbReference>
<protein>
    <submittedName>
        <fullName evidence="9">Penicillin-insensitive murein endopeptidase</fullName>
    </submittedName>
</protein>
<name>A0ABR9CNF6_9HYPH</name>
<dbReference type="RefSeq" id="WP_192148510.1">
    <property type="nucleotide sequence ID" value="NZ_JACYXI010000007.1"/>
</dbReference>
<feature type="signal peptide" evidence="8">
    <location>
        <begin position="1"/>
        <end position="34"/>
    </location>
</feature>
<comment type="caution">
    <text evidence="9">The sequence shown here is derived from an EMBL/GenBank/DDBJ whole genome shotgun (WGS) entry which is preliminary data.</text>
</comment>
<dbReference type="NCBIfam" id="NF006947">
    <property type="entry name" value="PRK09429.1"/>
    <property type="match status" value="1"/>
</dbReference>
<gene>
    <name evidence="9" type="primary">mepA</name>
    <name evidence="9" type="ORF">IG616_12535</name>
</gene>
<feature type="chain" id="PRO_5047092063" evidence="8">
    <location>
        <begin position="35"/>
        <end position="348"/>
    </location>
</feature>
<dbReference type="SUPFAM" id="SSF55166">
    <property type="entry name" value="Hedgehog/DD-peptidase"/>
    <property type="match status" value="1"/>
</dbReference>
<dbReference type="PIRSF" id="PIRSF018455">
    <property type="entry name" value="MepA"/>
    <property type="match status" value="1"/>
</dbReference>
<dbReference type="Pfam" id="PF03411">
    <property type="entry name" value="Peptidase_M74"/>
    <property type="match status" value="1"/>
</dbReference>
<evidence type="ECO:0000256" key="2">
    <source>
        <dbReference type="ARBA" id="ARBA00022723"/>
    </source>
</evidence>
<evidence type="ECO:0000313" key="9">
    <source>
        <dbReference type="EMBL" id="MBD8892381.1"/>
    </source>
</evidence>
<sequence length="348" mass="37572">MITSTPSTRLVSARSALRSTLAASALLLVSEAFAEAPLPPAKPPVAEAKASPMEAPAAAAKTQDANQRFASLKDDAPAKDYFGAMKTPAALQARAIGSYAKGCLSGGNALPVNGPTWQVMRLSRNRNWGHPSLIQFLEDLAADAPSQGWRGLLVGDLAQPRGGPMTSGHASHQIGLDADIWLTEMPDRTLTREERENISAVSMLKGPLNVAGADRSVDPKKWSDSRARLIRRAASDPRVARIFVNPAIKKALCDFETGKDRSWLRTVRPWWGHDYHFHVRLACPAGSEGCKDQDTPPPGDGCGKELSWWLSDEPWVPKKTSKPPKVVKKKPMALAALPPSCKQVLTAQ</sequence>
<evidence type="ECO:0000256" key="8">
    <source>
        <dbReference type="SAM" id="SignalP"/>
    </source>
</evidence>
<keyword evidence="6" id="KW-0862">Zinc</keyword>
<dbReference type="Gene3D" id="3.30.1380.10">
    <property type="match status" value="1"/>
</dbReference>
<dbReference type="EMBL" id="JACYXI010000007">
    <property type="protein sequence ID" value="MBD8892381.1"/>
    <property type="molecule type" value="Genomic_DNA"/>
</dbReference>
<reference evidence="10" key="1">
    <citation type="submission" date="2020-09" db="EMBL/GenBank/DDBJ databases">
        <title>The genome sequence of strain Labrenzia suaedae 4C16A.</title>
        <authorList>
            <person name="Liu Y."/>
        </authorList>
    </citation>
    <scope>NUCLEOTIDE SEQUENCE [LARGE SCALE GENOMIC DNA]</scope>
    <source>
        <strain evidence="10">4C16A</strain>
    </source>
</reference>
<accession>A0ABR9CNF6</accession>
<reference evidence="9 10" key="2">
    <citation type="journal article" date="2021" name="Int. J. Syst. Evol. Microbiol.">
        <title>Roseibium litorale sp. nov., isolated from a tidal flat sediment and proposal for the reclassification of Labrenzia polysiphoniae as Roseibium polysiphoniae comb. nov.</title>
        <authorList>
            <person name="Liu Y."/>
            <person name="Pei T."/>
            <person name="Du J."/>
            <person name="Chao M."/>
            <person name="Deng M.R."/>
            <person name="Zhu H."/>
        </authorList>
    </citation>
    <scope>NUCLEOTIDE SEQUENCE [LARGE SCALE GENOMIC DNA]</scope>
    <source>
        <strain evidence="9 10">4C16A</strain>
    </source>
</reference>
<keyword evidence="1" id="KW-0645">Protease</keyword>
<keyword evidence="2" id="KW-0479">Metal-binding</keyword>
<evidence type="ECO:0000256" key="6">
    <source>
        <dbReference type="ARBA" id="ARBA00022833"/>
    </source>
</evidence>
<dbReference type="InterPro" id="IPR005073">
    <property type="entry name" value="Peptidase_M74"/>
</dbReference>
<proteinExistence type="predicted"/>
<evidence type="ECO:0000256" key="7">
    <source>
        <dbReference type="ARBA" id="ARBA00023049"/>
    </source>
</evidence>
<keyword evidence="4" id="KW-0574">Periplasm</keyword>
<evidence type="ECO:0000256" key="3">
    <source>
        <dbReference type="ARBA" id="ARBA00022729"/>
    </source>
</evidence>
<keyword evidence="7" id="KW-0482">Metalloprotease</keyword>
<dbReference type="Proteomes" id="UP000632063">
    <property type="component" value="Unassembled WGS sequence"/>
</dbReference>
<evidence type="ECO:0000256" key="4">
    <source>
        <dbReference type="ARBA" id="ARBA00022764"/>
    </source>
</evidence>